<gene>
    <name evidence="1" type="ORF">F4V43_13485</name>
</gene>
<proteinExistence type="predicted"/>
<sequence>MDIRRVRRGFAFLEGVIILRRKLIAVTLLVLLIQLTGCDRHNGRYTEELNALSEHMKENQGFSKTISNDRYKLTATVDLSQEQDADRLVYEIFIRKPRTPMKDILMSFSLDPDMSKRLKTSDVFQSNAFNDKPVNFNPGEDMNGISLFRGFILDKELLDKHTLNIFRTLYVKITYSDPDGDKRTDYVKMQAEPSDAVRRYLVNGANKGK</sequence>
<dbReference type="AlphaFoldDB" id="A0A5J5G5V1"/>
<evidence type="ECO:0000313" key="1">
    <source>
        <dbReference type="EMBL" id="KAA9002424.1"/>
    </source>
</evidence>
<dbReference type="Proteomes" id="UP000367750">
    <property type="component" value="Unassembled WGS sequence"/>
</dbReference>
<dbReference type="EMBL" id="VYKK01000017">
    <property type="protein sequence ID" value="KAA9002424.1"/>
    <property type="molecule type" value="Genomic_DNA"/>
</dbReference>
<dbReference type="RefSeq" id="WP_150458769.1">
    <property type="nucleotide sequence ID" value="NZ_VYKK01000017.1"/>
</dbReference>
<keyword evidence="2" id="KW-1185">Reference proteome</keyword>
<name>A0A5J5G5V1_9BACL</name>
<comment type="caution">
    <text evidence="1">The sequence shown here is derived from an EMBL/GenBank/DDBJ whole genome shotgun (WGS) entry which is preliminary data.</text>
</comment>
<protein>
    <submittedName>
        <fullName evidence="1">Uncharacterized protein</fullName>
    </submittedName>
</protein>
<dbReference type="OrthoDB" id="2623827at2"/>
<reference evidence="1 2" key="1">
    <citation type="submission" date="2019-09" db="EMBL/GenBank/DDBJ databases">
        <title>Bacillus ochoae sp. nov., Paenibacillus whitsoniae sp. nov., Paenibacillus spiritus sp. nov. Isolated from the Mars Exploration Rover during spacecraft assembly.</title>
        <authorList>
            <person name="Seuylemezian A."/>
            <person name="Vaishampayan P."/>
        </authorList>
    </citation>
    <scope>NUCLEOTIDE SEQUENCE [LARGE SCALE GENOMIC DNA]</scope>
    <source>
        <strain evidence="1 2">MER_111</strain>
    </source>
</reference>
<accession>A0A5J5G5V1</accession>
<evidence type="ECO:0000313" key="2">
    <source>
        <dbReference type="Proteomes" id="UP000367750"/>
    </source>
</evidence>
<organism evidence="1 2">
    <name type="scientific">Paenibacillus spiritus</name>
    <dbReference type="NCBI Taxonomy" id="2496557"/>
    <lineage>
        <taxon>Bacteria</taxon>
        <taxon>Bacillati</taxon>
        <taxon>Bacillota</taxon>
        <taxon>Bacilli</taxon>
        <taxon>Bacillales</taxon>
        <taxon>Paenibacillaceae</taxon>
        <taxon>Paenibacillus</taxon>
    </lineage>
</organism>